<gene>
    <name evidence="1" type="ORF">EWV75_02350</name>
</gene>
<reference evidence="1 2" key="1">
    <citation type="submission" date="2019-01" db="EMBL/GenBank/DDBJ databases">
        <title>Coherence of Microcystis species and biogeography revealed through population genomics.</title>
        <authorList>
            <person name="Perez-Carrascal O.M."/>
            <person name="Terrat Y."/>
            <person name="Giani A."/>
            <person name="Fortin N."/>
            <person name="Tromas N."/>
            <person name="Shapiro B.J."/>
        </authorList>
    </citation>
    <scope>NUCLEOTIDE SEQUENCE [LARGE SCALE GENOMIC DNA]</scope>
    <source>
        <strain evidence="1">Mw_QC_S_20081001_S30D</strain>
    </source>
</reference>
<accession>A0A552JYT0</accession>
<evidence type="ECO:0000313" key="1">
    <source>
        <dbReference type="EMBL" id="TRV00861.1"/>
    </source>
</evidence>
<dbReference type="Proteomes" id="UP000320523">
    <property type="component" value="Unassembled WGS sequence"/>
</dbReference>
<name>A0A552JYT0_9CHRO</name>
<evidence type="ECO:0000313" key="2">
    <source>
        <dbReference type="Proteomes" id="UP000320523"/>
    </source>
</evidence>
<organism evidence="1 2">
    <name type="scientific">Microcystis wesenbergii Mw_QC_S_20081001_S30D</name>
    <dbReference type="NCBI Taxonomy" id="2486245"/>
    <lineage>
        <taxon>Bacteria</taxon>
        <taxon>Bacillati</taxon>
        <taxon>Cyanobacteriota</taxon>
        <taxon>Cyanophyceae</taxon>
        <taxon>Oscillatoriophycideae</taxon>
        <taxon>Chroococcales</taxon>
        <taxon>Microcystaceae</taxon>
        <taxon>Microcystis</taxon>
    </lineage>
</organism>
<dbReference type="AlphaFoldDB" id="A0A552JYT0"/>
<sequence length="65" mass="7476">MRIIFIYLRDSNTSSDSGIILHYAMVGFYDLFWTFKGLACLETTAKSRLSLLAKPNTFANYPFFP</sequence>
<proteinExistence type="predicted"/>
<protein>
    <submittedName>
        <fullName evidence="1">Uncharacterized protein</fullName>
    </submittedName>
</protein>
<comment type="caution">
    <text evidence="1">The sequence shown here is derived from an EMBL/GenBank/DDBJ whole genome shotgun (WGS) entry which is preliminary data.</text>
</comment>
<dbReference type="EMBL" id="SFAT01000026">
    <property type="protein sequence ID" value="TRV00861.1"/>
    <property type="molecule type" value="Genomic_DNA"/>
</dbReference>